<evidence type="ECO:0000256" key="4">
    <source>
        <dbReference type="ARBA" id="ARBA00010869"/>
    </source>
</evidence>
<evidence type="ECO:0000256" key="3">
    <source>
        <dbReference type="ARBA" id="ARBA00004810"/>
    </source>
</evidence>
<comment type="similarity">
    <text evidence="4 13">Belongs to the serine/threonine dehydratase family.</text>
</comment>
<dbReference type="InterPro" id="IPR038110">
    <property type="entry name" value="TD_ACT-like_sf"/>
</dbReference>
<dbReference type="EC" id="4.3.1.19" evidence="13"/>
<dbReference type="NCBIfam" id="NF006674">
    <property type="entry name" value="PRK09224.1"/>
    <property type="match status" value="1"/>
</dbReference>
<comment type="pathway">
    <text evidence="3 13">Amino-acid biosynthesis; L-isoleucine biosynthesis; 2-oxobutanoate from L-threonine: step 1/1.</text>
</comment>
<keyword evidence="11 13" id="KW-0100">Branched-chain amino acid biosynthesis</keyword>
<dbReference type="PANTHER" id="PTHR48078">
    <property type="entry name" value="THREONINE DEHYDRATASE, MITOCHONDRIAL-RELATED"/>
    <property type="match status" value="1"/>
</dbReference>
<dbReference type="AlphaFoldDB" id="A0A286ECK0"/>
<comment type="function">
    <text evidence="12 13">Catalyzes the anaerobic formation of alpha-ketobutyrate and ammonia from threonine in a two-step reaction. The first step involved a dehydration of threonine and a production of enamine intermediates (aminocrotonate), which tautomerizes to its imine form (iminobutyrate). Both intermediates are unstable and short-lived. The second step is the nonenzymatic hydrolysis of the enamine/imine intermediates to form 2-ketobutyrate and free ammonia. In the low water environment of the cell, the second step is accelerated by RidA.</text>
</comment>
<comment type="cofactor">
    <cofactor evidence="2 13">
        <name>pyridoxal 5'-phosphate</name>
        <dbReference type="ChEBI" id="CHEBI:597326"/>
    </cofactor>
</comment>
<dbReference type="SUPFAM" id="SSF55021">
    <property type="entry name" value="ACT-like"/>
    <property type="match status" value="2"/>
</dbReference>
<evidence type="ECO:0000256" key="2">
    <source>
        <dbReference type="ARBA" id="ARBA00001933"/>
    </source>
</evidence>
<dbReference type="Pfam" id="PF00585">
    <property type="entry name" value="Thr_dehydrat_C"/>
    <property type="match status" value="2"/>
</dbReference>
<evidence type="ECO:0000256" key="5">
    <source>
        <dbReference type="ARBA" id="ARBA00011881"/>
    </source>
</evidence>
<proteinExistence type="inferred from homology"/>
<sequence length="539" mass="58993">MGIMAKHDLPRQAYAPTLNVFSQNPFMIMTRNFYPEYHDYLTRILTSSVYDVAVETPLDFAANLSRRLNNTVYLKREDLQPVFSFKIRGAYNKMSKLPENALQKGVITASAGNHAQGVALSAQKLGCTATIVMPETTPQIKVDAVKARGGKVVLAGVSYNDAYDHAMKLAAQSGLTYIAPFDDPDVIAGQGTVGMEIVRQHAKPIHAVFVPIGGGGLAAGVAAFIKQVRPEIKVIGVQTNDSCAMKVSIAAGERVALKDVGLFTDGTAVKLVGEETFRLCRDLLDDIITVDTDAVCGALKDVFDDTRSICEPSGALALAGLKAYVARNGVRDETLMAITSGANMNFHRLRHVSERSELGEGNEAIFAVSIPERAGSFRHFINVLASRNITEFNYRYGDDDVAHIFVGIQTSGSHDSNNIASDFQAAQIPYIDLSNDEMAKVHLRYMVGGRNPKVQNERLMSFEFPERPQALAQFLNQMQGDWNITLFHYRNHGADYGRVLVGIDVPESDSAAFDAFLDNLGYAYEEQTDNAAYRLFLAA</sequence>
<evidence type="ECO:0000313" key="16">
    <source>
        <dbReference type="Proteomes" id="UP000219669"/>
    </source>
</evidence>
<dbReference type="Gene3D" id="3.40.1020.10">
    <property type="entry name" value="Biosynthetic Threonine Deaminase, Domain 3"/>
    <property type="match status" value="1"/>
</dbReference>
<dbReference type="InterPro" id="IPR000634">
    <property type="entry name" value="Ser/Thr_deHydtase_PyrdxlP-BS"/>
</dbReference>
<dbReference type="SUPFAM" id="SSF53686">
    <property type="entry name" value="Tryptophan synthase beta subunit-like PLP-dependent enzymes"/>
    <property type="match status" value="1"/>
</dbReference>
<dbReference type="EMBL" id="OCNF01000009">
    <property type="protein sequence ID" value="SOD68618.1"/>
    <property type="molecule type" value="Genomic_DNA"/>
</dbReference>
<dbReference type="UniPathway" id="UPA00047">
    <property type="reaction ID" value="UER00054"/>
</dbReference>
<gene>
    <name evidence="13" type="primary">ilvA</name>
    <name evidence="15" type="ORF">SAMN02746062_01340</name>
</gene>
<dbReference type="PROSITE" id="PS51672">
    <property type="entry name" value="ACT_LIKE"/>
    <property type="match status" value="2"/>
</dbReference>
<keyword evidence="16" id="KW-1185">Reference proteome</keyword>
<dbReference type="CDD" id="cd01562">
    <property type="entry name" value="Thr-dehyd"/>
    <property type="match status" value="1"/>
</dbReference>
<dbReference type="InterPro" id="IPR001721">
    <property type="entry name" value="TD_ACT-like"/>
</dbReference>
<dbReference type="PANTHER" id="PTHR48078:SF11">
    <property type="entry name" value="THREONINE DEHYDRATASE, MITOCHONDRIAL"/>
    <property type="match status" value="1"/>
</dbReference>
<organism evidence="15 16">
    <name type="scientific">Alysiella filiformis DSM 16848</name>
    <dbReference type="NCBI Taxonomy" id="1120981"/>
    <lineage>
        <taxon>Bacteria</taxon>
        <taxon>Pseudomonadati</taxon>
        <taxon>Pseudomonadota</taxon>
        <taxon>Betaproteobacteria</taxon>
        <taxon>Neisseriales</taxon>
        <taxon>Neisseriaceae</taxon>
        <taxon>Alysiella</taxon>
    </lineage>
</organism>
<evidence type="ECO:0000256" key="1">
    <source>
        <dbReference type="ARBA" id="ARBA00001274"/>
    </source>
</evidence>
<dbReference type="CDD" id="cd04907">
    <property type="entry name" value="ACT_ThrD-I_2"/>
    <property type="match status" value="1"/>
</dbReference>
<name>A0A286ECK0_9NEIS</name>
<accession>A0A286ECK0</accession>
<evidence type="ECO:0000256" key="10">
    <source>
        <dbReference type="ARBA" id="ARBA00023239"/>
    </source>
</evidence>
<evidence type="ECO:0000313" key="15">
    <source>
        <dbReference type="EMBL" id="SOD68618.1"/>
    </source>
</evidence>
<dbReference type="FunFam" id="3.40.50.1100:FF:000008">
    <property type="entry name" value="L-threonine dehydratase"/>
    <property type="match status" value="1"/>
</dbReference>
<dbReference type="GO" id="GO:0004794">
    <property type="term" value="F:threonine deaminase activity"/>
    <property type="evidence" value="ECO:0007669"/>
    <property type="project" value="UniProtKB-UniRule"/>
</dbReference>
<comment type="subunit">
    <text evidence="5 13">Homotetramer.</text>
</comment>
<dbReference type="GO" id="GO:0006565">
    <property type="term" value="P:L-serine catabolic process"/>
    <property type="evidence" value="ECO:0007669"/>
    <property type="project" value="TreeGrafter"/>
</dbReference>
<dbReference type="Pfam" id="PF00291">
    <property type="entry name" value="PALP"/>
    <property type="match status" value="1"/>
</dbReference>
<reference evidence="15 16" key="1">
    <citation type="submission" date="2017-09" db="EMBL/GenBank/DDBJ databases">
        <authorList>
            <person name="Ehlers B."/>
            <person name="Leendertz F.H."/>
        </authorList>
    </citation>
    <scope>NUCLEOTIDE SEQUENCE [LARGE SCALE GENOMIC DNA]</scope>
    <source>
        <strain evidence="15 16">DSM 16848</strain>
    </source>
</reference>
<evidence type="ECO:0000256" key="12">
    <source>
        <dbReference type="ARBA" id="ARBA00025527"/>
    </source>
</evidence>
<dbReference type="InterPro" id="IPR045865">
    <property type="entry name" value="ACT-like_dom_sf"/>
</dbReference>
<protein>
    <recommendedName>
        <fullName evidence="13">L-threonine dehydratase</fullName>
        <ecNumber evidence="13">4.3.1.19</ecNumber>
    </recommendedName>
    <alternativeName>
        <fullName evidence="13">Threonine deaminase</fullName>
    </alternativeName>
</protein>
<dbReference type="Proteomes" id="UP000219669">
    <property type="component" value="Unassembled WGS sequence"/>
</dbReference>
<evidence type="ECO:0000256" key="8">
    <source>
        <dbReference type="ARBA" id="ARBA00022737"/>
    </source>
</evidence>
<evidence type="ECO:0000256" key="6">
    <source>
        <dbReference type="ARBA" id="ARBA00022605"/>
    </source>
</evidence>
<dbReference type="GO" id="GO:0003941">
    <property type="term" value="F:L-serine ammonia-lyase activity"/>
    <property type="evidence" value="ECO:0007669"/>
    <property type="project" value="TreeGrafter"/>
</dbReference>
<evidence type="ECO:0000256" key="11">
    <source>
        <dbReference type="ARBA" id="ARBA00023304"/>
    </source>
</evidence>
<evidence type="ECO:0000256" key="13">
    <source>
        <dbReference type="RuleBase" id="RU362012"/>
    </source>
</evidence>
<dbReference type="InterPro" id="IPR001926">
    <property type="entry name" value="TrpB-like_PALP"/>
</dbReference>
<dbReference type="GO" id="GO:0006567">
    <property type="term" value="P:L-threonine catabolic process"/>
    <property type="evidence" value="ECO:0007669"/>
    <property type="project" value="TreeGrafter"/>
</dbReference>
<dbReference type="InterPro" id="IPR050147">
    <property type="entry name" value="Ser/Thr_Dehydratase"/>
</dbReference>
<keyword evidence="9 13" id="KW-0663">Pyridoxal phosphate</keyword>
<evidence type="ECO:0000256" key="9">
    <source>
        <dbReference type="ARBA" id="ARBA00022898"/>
    </source>
</evidence>
<keyword evidence="8" id="KW-0677">Repeat</keyword>
<dbReference type="GO" id="GO:0030170">
    <property type="term" value="F:pyridoxal phosphate binding"/>
    <property type="evidence" value="ECO:0007669"/>
    <property type="project" value="InterPro"/>
</dbReference>
<keyword evidence="10 13" id="KW-0456">Lyase</keyword>
<feature type="domain" description="ACT-like" evidence="14">
    <location>
        <begin position="458"/>
        <end position="529"/>
    </location>
</feature>
<dbReference type="GO" id="GO:0009097">
    <property type="term" value="P:isoleucine biosynthetic process"/>
    <property type="evidence" value="ECO:0007669"/>
    <property type="project" value="UniProtKB-UniRule"/>
</dbReference>
<comment type="catalytic activity">
    <reaction evidence="1 13">
        <text>L-threonine = 2-oxobutanoate + NH4(+)</text>
        <dbReference type="Rhea" id="RHEA:22108"/>
        <dbReference type="ChEBI" id="CHEBI:16763"/>
        <dbReference type="ChEBI" id="CHEBI:28938"/>
        <dbReference type="ChEBI" id="CHEBI:57926"/>
        <dbReference type="EC" id="4.3.1.19"/>
    </reaction>
</comment>
<dbReference type="NCBIfam" id="TIGR01124">
    <property type="entry name" value="ilvA_2Cterm"/>
    <property type="match status" value="1"/>
</dbReference>
<evidence type="ECO:0000256" key="7">
    <source>
        <dbReference type="ARBA" id="ARBA00022624"/>
    </source>
</evidence>
<dbReference type="InterPro" id="IPR005787">
    <property type="entry name" value="Thr_deHydtase_biosynth"/>
</dbReference>
<dbReference type="PROSITE" id="PS00165">
    <property type="entry name" value="DEHYDRATASE_SER_THR"/>
    <property type="match status" value="1"/>
</dbReference>
<dbReference type="Gene3D" id="3.40.50.1100">
    <property type="match status" value="2"/>
</dbReference>
<keyword evidence="7 13" id="KW-0412">Isoleucine biosynthesis</keyword>
<feature type="domain" description="ACT-like" evidence="14">
    <location>
        <begin position="364"/>
        <end position="435"/>
    </location>
</feature>
<dbReference type="NCBIfam" id="NF009130">
    <property type="entry name" value="PRK12483.1"/>
    <property type="match status" value="1"/>
</dbReference>
<keyword evidence="6 13" id="KW-0028">Amino-acid biosynthesis</keyword>
<evidence type="ECO:0000259" key="14">
    <source>
        <dbReference type="PROSITE" id="PS51672"/>
    </source>
</evidence>
<dbReference type="CDD" id="cd04906">
    <property type="entry name" value="ACT_ThrD-I_1"/>
    <property type="match status" value="1"/>
</dbReference>
<dbReference type="FunFam" id="3.40.1020.10:FF:000001">
    <property type="entry name" value="L-threonine dehydratase"/>
    <property type="match status" value="1"/>
</dbReference>
<dbReference type="InterPro" id="IPR036052">
    <property type="entry name" value="TrpB-like_PALP_sf"/>
</dbReference>